<dbReference type="InterPro" id="IPR036366">
    <property type="entry name" value="PGBDSf"/>
</dbReference>
<evidence type="ECO:0000313" key="11">
    <source>
        <dbReference type="EMBL" id="PWR22175.1"/>
    </source>
</evidence>
<dbReference type="SUPFAM" id="SSF141523">
    <property type="entry name" value="L,D-transpeptidase catalytic domain-like"/>
    <property type="match status" value="1"/>
</dbReference>
<dbReference type="AlphaFoldDB" id="A0A317EAG7"/>
<dbReference type="InterPro" id="IPR052905">
    <property type="entry name" value="LD-transpeptidase_YkuD-like"/>
</dbReference>
<proteinExistence type="inferred from homology"/>
<dbReference type="OrthoDB" id="9778545at2"/>
<feature type="domain" description="L,D-TPase catalytic" evidence="10">
    <location>
        <begin position="384"/>
        <end position="563"/>
    </location>
</feature>
<keyword evidence="5 7" id="KW-0573">Peptidoglycan synthesis</keyword>
<dbReference type="PROSITE" id="PS52029">
    <property type="entry name" value="LD_TPASE"/>
    <property type="match status" value="1"/>
</dbReference>
<dbReference type="InterPro" id="IPR002477">
    <property type="entry name" value="Peptidoglycan-bd-like"/>
</dbReference>
<keyword evidence="4 7" id="KW-0133">Cell shape</keyword>
<comment type="caution">
    <text evidence="11">The sequence shown here is derived from an EMBL/GenBank/DDBJ whole genome shotgun (WGS) entry which is preliminary data.</text>
</comment>
<comment type="similarity">
    <text evidence="2">Belongs to the YkuD family.</text>
</comment>
<dbReference type="Proteomes" id="UP000246077">
    <property type="component" value="Unassembled WGS sequence"/>
</dbReference>
<dbReference type="GO" id="GO:0016740">
    <property type="term" value="F:transferase activity"/>
    <property type="evidence" value="ECO:0007669"/>
    <property type="project" value="UniProtKB-KW"/>
</dbReference>
<evidence type="ECO:0000259" key="10">
    <source>
        <dbReference type="PROSITE" id="PS52029"/>
    </source>
</evidence>
<evidence type="ECO:0000256" key="6">
    <source>
        <dbReference type="ARBA" id="ARBA00023316"/>
    </source>
</evidence>
<evidence type="ECO:0000256" key="8">
    <source>
        <dbReference type="SAM" id="MobiDB-lite"/>
    </source>
</evidence>
<dbReference type="SUPFAM" id="SSF47090">
    <property type="entry name" value="PGBD-like"/>
    <property type="match status" value="1"/>
</dbReference>
<dbReference type="InterPro" id="IPR045380">
    <property type="entry name" value="LD_TPept_scaffold_dom"/>
</dbReference>
<keyword evidence="12" id="KW-1185">Reference proteome</keyword>
<feature type="signal peptide" evidence="9">
    <location>
        <begin position="1"/>
        <end position="19"/>
    </location>
</feature>
<evidence type="ECO:0000313" key="12">
    <source>
        <dbReference type="Proteomes" id="UP000246077"/>
    </source>
</evidence>
<dbReference type="CDD" id="cd16913">
    <property type="entry name" value="YkuD_like"/>
    <property type="match status" value="1"/>
</dbReference>
<feature type="active site" description="Nucleophile" evidence="7">
    <location>
        <position position="535"/>
    </location>
</feature>
<dbReference type="EMBL" id="QGLF01000002">
    <property type="protein sequence ID" value="PWR22175.1"/>
    <property type="molecule type" value="Genomic_DNA"/>
</dbReference>
<comment type="pathway">
    <text evidence="1 7">Cell wall biogenesis; peptidoglycan biosynthesis.</text>
</comment>
<dbReference type="InterPro" id="IPR036365">
    <property type="entry name" value="PGBD-like_sf"/>
</dbReference>
<accession>A0A317EAG7</accession>
<dbReference type="InterPro" id="IPR038063">
    <property type="entry name" value="Transpep_catalytic_dom"/>
</dbReference>
<dbReference type="UniPathway" id="UPA00219"/>
<dbReference type="Gene3D" id="1.10.101.10">
    <property type="entry name" value="PGBD-like superfamily/PGBD"/>
    <property type="match status" value="1"/>
</dbReference>
<keyword evidence="3" id="KW-0808">Transferase</keyword>
<gene>
    <name evidence="11" type="ORF">DKG75_09420</name>
</gene>
<dbReference type="Gene3D" id="2.40.440.10">
    <property type="entry name" value="L,D-transpeptidase catalytic domain-like"/>
    <property type="match status" value="1"/>
</dbReference>
<dbReference type="Pfam" id="PF03734">
    <property type="entry name" value="YkuD"/>
    <property type="match status" value="1"/>
</dbReference>
<organism evidence="11 12">
    <name type="scientific">Zavarzinia compransoris</name>
    <dbReference type="NCBI Taxonomy" id="1264899"/>
    <lineage>
        <taxon>Bacteria</taxon>
        <taxon>Pseudomonadati</taxon>
        <taxon>Pseudomonadota</taxon>
        <taxon>Alphaproteobacteria</taxon>
        <taxon>Rhodospirillales</taxon>
        <taxon>Zavarziniaceae</taxon>
        <taxon>Zavarzinia</taxon>
    </lineage>
</organism>
<dbReference type="GO" id="GO:0071555">
    <property type="term" value="P:cell wall organization"/>
    <property type="evidence" value="ECO:0007669"/>
    <property type="project" value="UniProtKB-UniRule"/>
</dbReference>
<evidence type="ECO:0000256" key="7">
    <source>
        <dbReference type="PROSITE-ProRule" id="PRU01373"/>
    </source>
</evidence>
<dbReference type="RefSeq" id="WP_109920820.1">
    <property type="nucleotide sequence ID" value="NZ_QGLF01000002.1"/>
</dbReference>
<dbReference type="Pfam" id="PF01471">
    <property type="entry name" value="PG_binding_1"/>
    <property type="match status" value="1"/>
</dbReference>
<feature type="region of interest" description="Disordered" evidence="8">
    <location>
        <begin position="68"/>
        <end position="94"/>
    </location>
</feature>
<evidence type="ECO:0000256" key="9">
    <source>
        <dbReference type="SAM" id="SignalP"/>
    </source>
</evidence>
<evidence type="ECO:0000256" key="1">
    <source>
        <dbReference type="ARBA" id="ARBA00004752"/>
    </source>
</evidence>
<protein>
    <recommendedName>
        <fullName evidence="10">L,D-TPase catalytic domain-containing protein</fullName>
    </recommendedName>
</protein>
<dbReference type="GO" id="GO:0008360">
    <property type="term" value="P:regulation of cell shape"/>
    <property type="evidence" value="ECO:0007669"/>
    <property type="project" value="UniProtKB-UniRule"/>
</dbReference>
<evidence type="ECO:0000256" key="5">
    <source>
        <dbReference type="ARBA" id="ARBA00022984"/>
    </source>
</evidence>
<feature type="active site" description="Proton donor/acceptor" evidence="7">
    <location>
        <position position="516"/>
    </location>
</feature>
<dbReference type="GO" id="GO:0004180">
    <property type="term" value="F:carboxypeptidase activity"/>
    <property type="evidence" value="ECO:0007669"/>
    <property type="project" value="UniProtKB-ARBA"/>
</dbReference>
<name>A0A317EAG7_9PROT</name>
<dbReference type="PANTHER" id="PTHR41533:SF2">
    <property type="entry name" value="BLR7131 PROTEIN"/>
    <property type="match status" value="1"/>
</dbReference>
<keyword evidence="9" id="KW-0732">Signal</keyword>
<reference evidence="12" key="1">
    <citation type="submission" date="2018-05" db="EMBL/GenBank/DDBJ databases">
        <title>Zavarzinia sp. HR-AS.</title>
        <authorList>
            <person name="Lee Y."/>
            <person name="Jeon C.O."/>
        </authorList>
    </citation>
    <scope>NUCLEOTIDE SEQUENCE [LARGE SCALE GENOMIC DNA]</scope>
    <source>
        <strain evidence="12">DSM 1231</strain>
    </source>
</reference>
<keyword evidence="6 7" id="KW-0961">Cell wall biogenesis/degradation</keyword>
<evidence type="ECO:0000256" key="2">
    <source>
        <dbReference type="ARBA" id="ARBA00005992"/>
    </source>
</evidence>
<dbReference type="InterPro" id="IPR005490">
    <property type="entry name" value="LD_TPept_cat_dom"/>
</dbReference>
<dbReference type="GO" id="GO:0009252">
    <property type="term" value="P:peptidoglycan biosynthetic process"/>
    <property type="evidence" value="ECO:0007669"/>
    <property type="project" value="UniProtKB-UniPathway"/>
</dbReference>
<evidence type="ECO:0000256" key="3">
    <source>
        <dbReference type="ARBA" id="ARBA00022679"/>
    </source>
</evidence>
<dbReference type="PANTHER" id="PTHR41533">
    <property type="entry name" value="L,D-TRANSPEPTIDASE HI_1667-RELATED"/>
    <property type="match status" value="1"/>
</dbReference>
<evidence type="ECO:0000256" key="4">
    <source>
        <dbReference type="ARBA" id="ARBA00022960"/>
    </source>
</evidence>
<feature type="chain" id="PRO_5016233682" description="L,D-TPase catalytic domain-containing protein" evidence="9">
    <location>
        <begin position="20"/>
        <end position="623"/>
    </location>
</feature>
<sequence length="623" mass="65307">MRTAGAFTVAALSLGIAVAGPLAAARAEGVQPVESGPLILTPESAPAPAVVAPVVEPVHPPTVATAVPVPPPALPAAADPGQGDSDEPRTTGIDEAEPDAAAPAATAAAPVPALPGGATLEGAFAFDPARAGTIDRAAVERFYAQAGVAPLWTGSGRLAASVPALLALVAGAGEEGLDPARYPLGRLAGLLAEGAQGTYEVLLTDTLIRYVADRNGAGLAAVRLPVDMRELGKPVDAVAVLLAAVTAADPVAAVAATGPQDADYRALRQLLADYRALAAAGGWPSVPTGGAKIEPGAHDGRIPAIRARLAVTDGAGPAAGGANHYDPELVAAVKRFQSRHGLKTDGVIGKLTLDYMAVPVEGRIRQLLVNLERKRQHLADLGPNRIIVNVPEFTLRYYEDGVLAMTVPVVIGRKERKTPLLESKVTNLVLNPPWSVPARNAGEDIVRKQINDPTYLQSHGYTVYYGGQPVDPATIDWTQVPRSRSIPYRLRQAPGAGNSLGRLKINFQNDYAVYLHDTPDKHLFARDMRALSSGCVRVQDPFSLGARLLRDVPGWDRARMDSLVATSTSTTHVSVVHDIGVRLTYVTAWVDAAGTPQFRDDLYGIDARIDKGLARPALLAENM</sequence>
<dbReference type="Pfam" id="PF20142">
    <property type="entry name" value="Scaffold"/>
    <property type="match status" value="1"/>
</dbReference>